<dbReference type="GO" id="GO:0005886">
    <property type="term" value="C:plasma membrane"/>
    <property type="evidence" value="ECO:0007669"/>
    <property type="project" value="UniProtKB-SubCell"/>
</dbReference>
<comment type="subcellular location">
    <subcellularLocation>
        <location evidence="1">Cell inner membrane</location>
        <topology evidence="1">Multi-pass membrane protein</topology>
    </subcellularLocation>
</comment>
<dbReference type="RefSeq" id="WP_005293409.1">
    <property type="nucleotide sequence ID" value="NZ_AP028090.1"/>
</dbReference>
<evidence type="ECO:0000256" key="6">
    <source>
        <dbReference type="ARBA" id="ARBA00022989"/>
    </source>
</evidence>
<keyword evidence="3" id="KW-1003">Cell membrane</keyword>
<evidence type="ECO:0000256" key="2">
    <source>
        <dbReference type="ARBA" id="ARBA00010408"/>
    </source>
</evidence>
<gene>
    <name evidence="9" type="ORF">CRM76_13485</name>
</gene>
<dbReference type="AlphaFoldDB" id="A0A2A7U3L3"/>
<dbReference type="Proteomes" id="UP000219788">
    <property type="component" value="Unassembled WGS sequence"/>
</dbReference>
<evidence type="ECO:0000256" key="5">
    <source>
        <dbReference type="ARBA" id="ARBA00022692"/>
    </source>
</evidence>
<dbReference type="OrthoDB" id="6413705at2"/>
<evidence type="ECO:0000256" key="8">
    <source>
        <dbReference type="SAM" id="Phobius"/>
    </source>
</evidence>
<comment type="similarity">
    <text evidence="2">Belongs to the GhoT/OrtT toxin family.</text>
</comment>
<dbReference type="InterPro" id="IPR019689">
    <property type="entry name" value="Toxin_GhoT/OrtT"/>
</dbReference>
<accession>A0A2A7U3L3</accession>
<evidence type="ECO:0000256" key="7">
    <source>
        <dbReference type="ARBA" id="ARBA00023136"/>
    </source>
</evidence>
<comment type="caution">
    <text evidence="9">The sequence shown here is derived from an EMBL/GenBank/DDBJ whole genome shotgun (WGS) entry which is preliminary data.</text>
</comment>
<evidence type="ECO:0000256" key="1">
    <source>
        <dbReference type="ARBA" id="ARBA00004429"/>
    </source>
</evidence>
<keyword evidence="7 8" id="KW-0472">Membrane</keyword>
<evidence type="ECO:0000313" key="10">
    <source>
        <dbReference type="Proteomes" id="UP000219788"/>
    </source>
</evidence>
<evidence type="ECO:0000256" key="3">
    <source>
        <dbReference type="ARBA" id="ARBA00022475"/>
    </source>
</evidence>
<evidence type="ECO:0000313" key="9">
    <source>
        <dbReference type="EMBL" id="PEH72877.1"/>
    </source>
</evidence>
<keyword evidence="6 8" id="KW-1133">Transmembrane helix</keyword>
<reference evidence="10" key="1">
    <citation type="submission" date="2017-09" db="EMBL/GenBank/DDBJ databases">
        <title>FDA dAtabase for Regulatory Grade micrObial Sequences (FDA-ARGOS): Supporting development and validation of Infectious Disease Dx tests.</title>
        <authorList>
            <person name="Goldberg B."/>
            <person name="Campos J."/>
            <person name="Tallon L."/>
            <person name="Sadzewicz L."/>
            <person name="Ott S."/>
            <person name="Zhao X."/>
            <person name="Nagaraj S."/>
            <person name="Vavikolanu K."/>
            <person name="Aluvathingal J."/>
            <person name="Nadendla S."/>
            <person name="Geyer C."/>
            <person name="Sichtig H."/>
        </authorList>
    </citation>
    <scope>NUCLEOTIDE SEQUENCE [LARGE SCALE GENOMIC DNA]</scope>
    <source>
        <strain evidence="10">FDAARGOS_370</strain>
    </source>
</reference>
<proteinExistence type="inferred from homology"/>
<feature type="transmembrane region" description="Helical" evidence="8">
    <location>
        <begin position="6"/>
        <end position="26"/>
    </location>
</feature>
<protein>
    <submittedName>
        <fullName evidence="9">DUF2566 domain-containing protein</fullName>
    </submittedName>
</protein>
<name>A0A2A7U3L3_EDWTA</name>
<keyword evidence="5 8" id="KW-0812">Transmembrane</keyword>
<feature type="transmembrane region" description="Helical" evidence="8">
    <location>
        <begin position="38"/>
        <end position="59"/>
    </location>
</feature>
<organism evidence="9 10">
    <name type="scientific">Edwardsiella tarda</name>
    <dbReference type="NCBI Taxonomy" id="636"/>
    <lineage>
        <taxon>Bacteria</taxon>
        <taxon>Pseudomonadati</taxon>
        <taxon>Pseudomonadota</taxon>
        <taxon>Gammaproteobacteria</taxon>
        <taxon>Enterobacterales</taxon>
        <taxon>Hafniaceae</taxon>
        <taxon>Edwardsiella</taxon>
    </lineage>
</organism>
<dbReference type="GeneID" id="93123949"/>
<keyword evidence="4" id="KW-0997">Cell inner membrane</keyword>
<evidence type="ECO:0000256" key="4">
    <source>
        <dbReference type="ARBA" id="ARBA00022519"/>
    </source>
</evidence>
<dbReference type="EMBL" id="PDDV01000013">
    <property type="protein sequence ID" value="PEH72877.1"/>
    <property type="molecule type" value="Genomic_DNA"/>
</dbReference>
<sequence>MHPEIWALIKTAYCIGVLFCALVTFFASRDPSIKIRLLSALLVGLTWPMSFPLVLITWLF</sequence>
<dbReference type="Pfam" id="PF10753">
    <property type="entry name" value="Toxin_GhoT_OrtT"/>
    <property type="match status" value="1"/>
</dbReference>